<dbReference type="AlphaFoldDB" id="A0A0N0NHB7"/>
<keyword evidence="1" id="KW-0479">Metal-binding</keyword>
<name>A0A0N0NHB7_9EURO</name>
<protein>
    <submittedName>
        <fullName evidence="7">Uncharacterized protein</fullName>
    </submittedName>
</protein>
<accession>A0A0N0NHB7</accession>
<evidence type="ECO:0000256" key="2">
    <source>
        <dbReference type="ARBA" id="ARBA00022833"/>
    </source>
</evidence>
<keyword evidence="2" id="KW-0862">Zinc</keyword>
<evidence type="ECO:0000256" key="4">
    <source>
        <dbReference type="ARBA" id="ARBA00023125"/>
    </source>
</evidence>
<dbReference type="Proteomes" id="UP000038010">
    <property type="component" value="Unassembled WGS sequence"/>
</dbReference>
<keyword evidence="4" id="KW-0238">DNA-binding</keyword>
<keyword evidence="6" id="KW-0539">Nucleus</keyword>
<evidence type="ECO:0000313" key="7">
    <source>
        <dbReference type="EMBL" id="KPI34378.1"/>
    </source>
</evidence>
<organism evidence="7 8">
    <name type="scientific">Cyphellophora attinorum</name>
    <dbReference type="NCBI Taxonomy" id="1664694"/>
    <lineage>
        <taxon>Eukaryota</taxon>
        <taxon>Fungi</taxon>
        <taxon>Dikarya</taxon>
        <taxon>Ascomycota</taxon>
        <taxon>Pezizomycotina</taxon>
        <taxon>Eurotiomycetes</taxon>
        <taxon>Chaetothyriomycetidae</taxon>
        <taxon>Chaetothyriales</taxon>
        <taxon>Cyphellophoraceae</taxon>
        <taxon>Cyphellophora</taxon>
    </lineage>
</organism>
<dbReference type="OrthoDB" id="2593732at2759"/>
<evidence type="ECO:0000256" key="3">
    <source>
        <dbReference type="ARBA" id="ARBA00023015"/>
    </source>
</evidence>
<evidence type="ECO:0000256" key="1">
    <source>
        <dbReference type="ARBA" id="ARBA00022723"/>
    </source>
</evidence>
<keyword evidence="5" id="KW-0804">Transcription</keyword>
<evidence type="ECO:0000313" key="8">
    <source>
        <dbReference type="Proteomes" id="UP000038010"/>
    </source>
</evidence>
<sequence>MHNGGIVPRSLTPQPDTTLDEKRALAFFRHKTVAELSQRRRTRYHWLDYVLQAAEQEPAIRYGVVALGSVHEEFETSTAAFHSRYTPFEPLSDSHMAMKHYNEATAMVLGTRVWRHRETPLLASLILAAFDSLRGRPEPALYHRCNGLRILRELDRRLDSSMSELLVCIFVDFDTENLELGQPNFTSPSDCHFSSAFLAEPLREVTGIQSAIEAFELLFNRLLKASQQDLRVSNPGIGPSQRLPDVLLQYEEWCLALDAYLQACVCNLEIMADDDSYGDLVILQMRRLMVKILLNVDLRHDDMDFDRFEAEFACIVHLAEVFTNGCIMPDQQRTISLTARPTRADHATLHRRPRCLSDYTGPRQSFLGIRSDRTPVMKWGTIDDAILHTSQLVLARLPRAQSYGPRDGTYARSRFSLAPGIILPLFITASNCRNPGIRRGALRLLESKHRKEGQWDSMVCAANVRVAIAAEEVRALELAKLGAESPDIELLEGSIRESWQVPDAARLRGFDCFFNEDLLDEKKNRKRFEWYATGKDWNVAVPGCTTQ</sequence>
<gene>
    <name evidence="7" type="ORF">AB675_3234</name>
</gene>
<dbReference type="EMBL" id="LFJN01000062">
    <property type="protein sequence ID" value="KPI34378.1"/>
    <property type="molecule type" value="Genomic_DNA"/>
</dbReference>
<dbReference type="GeneID" id="28735146"/>
<dbReference type="RefSeq" id="XP_017994341.1">
    <property type="nucleotide sequence ID" value="XM_018143266.1"/>
</dbReference>
<keyword evidence="3" id="KW-0805">Transcription regulation</keyword>
<dbReference type="GO" id="GO:0003677">
    <property type="term" value="F:DNA binding"/>
    <property type="evidence" value="ECO:0007669"/>
    <property type="project" value="UniProtKB-KW"/>
</dbReference>
<dbReference type="PANTHER" id="PTHR36206:SF12">
    <property type="entry name" value="ASPERCRYPTIN BIOSYNTHESIS CLUSTER-SPECIFIC TRANSCRIPTION REGULATOR ATNN-RELATED"/>
    <property type="match status" value="1"/>
</dbReference>
<dbReference type="PANTHER" id="PTHR36206">
    <property type="entry name" value="ASPERCRYPTIN BIOSYNTHESIS CLUSTER-SPECIFIC TRANSCRIPTION REGULATOR ATNN-RELATED"/>
    <property type="match status" value="1"/>
</dbReference>
<dbReference type="InterPro" id="IPR052360">
    <property type="entry name" value="Transcr_Regulatory_Proteins"/>
</dbReference>
<evidence type="ECO:0000256" key="5">
    <source>
        <dbReference type="ARBA" id="ARBA00023163"/>
    </source>
</evidence>
<evidence type="ECO:0000256" key="6">
    <source>
        <dbReference type="ARBA" id="ARBA00023242"/>
    </source>
</evidence>
<dbReference type="VEuPathDB" id="FungiDB:AB675_3234"/>
<keyword evidence="8" id="KW-1185">Reference proteome</keyword>
<reference evidence="7 8" key="1">
    <citation type="submission" date="2015-06" db="EMBL/GenBank/DDBJ databases">
        <title>Draft genome of the ant-associated black yeast Phialophora attae CBS 131958.</title>
        <authorList>
            <person name="Moreno L.F."/>
            <person name="Stielow B.J."/>
            <person name="de Hoog S."/>
            <person name="Vicente V.A."/>
            <person name="Weiss V.A."/>
            <person name="de Vries M."/>
            <person name="Cruz L.M."/>
            <person name="Souza E.M."/>
        </authorList>
    </citation>
    <scope>NUCLEOTIDE SEQUENCE [LARGE SCALE GENOMIC DNA]</scope>
    <source>
        <strain evidence="7 8">CBS 131958</strain>
    </source>
</reference>
<proteinExistence type="predicted"/>
<comment type="caution">
    <text evidence="7">The sequence shown here is derived from an EMBL/GenBank/DDBJ whole genome shotgun (WGS) entry which is preliminary data.</text>
</comment>
<dbReference type="GO" id="GO:0046872">
    <property type="term" value="F:metal ion binding"/>
    <property type="evidence" value="ECO:0007669"/>
    <property type="project" value="UniProtKB-KW"/>
</dbReference>